<dbReference type="AlphaFoldDB" id="A0A2S3VQA0"/>
<dbReference type="GO" id="GO:0043565">
    <property type="term" value="F:sequence-specific DNA binding"/>
    <property type="evidence" value="ECO:0007669"/>
    <property type="project" value="InterPro"/>
</dbReference>
<dbReference type="InterPro" id="IPR050204">
    <property type="entry name" value="AraC_XylS_family_regulators"/>
</dbReference>
<organism evidence="6 7">
    <name type="scientific">Pseudomonas laurylsulfativorans</name>
    <dbReference type="NCBI Taxonomy" id="1943631"/>
    <lineage>
        <taxon>Bacteria</taxon>
        <taxon>Pseudomonadati</taxon>
        <taxon>Pseudomonadota</taxon>
        <taxon>Gammaproteobacteria</taxon>
        <taxon>Pseudomonadales</taxon>
        <taxon>Pseudomonadaceae</taxon>
        <taxon>Pseudomonas</taxon>
    </lineage>
</organism>
<keyword evidence="3" id="KW-0804">Transcription</keyword>
<proteinExistence type="predicted"/>
<comment type="function">
    <text evidence="4">Regulatory protein of the TOL plasmid xyl operons. XylS activates the xylXYZLTEGFJQKIH operon required for the degradation of toluene, m-xylene and p-xylene.</text>
</comment>
<evidence type="ECO:0000313" key="7">
    <source>
        <dbReference type="Proteomes" id="UP000237440"/>
    </source>
</evidence>
<dbReference type="PROSITE" id="PS01124">
    <property type="entry name" value="HTH_ARAC_FAMILY_2"/>
    <property type="match status" value="1"/>
</dbReference>
<evidence type="ECO:0000256" key="3">
    <source>
        <dbReference type="ARBA" id="ARBA00023163"/>
    </source>
</evidence>
<accession>A0A2S3VQA0</accession>
<feature type="domain" description="HTH araC/xylS-type" evidence="5">
    <location>
        <begin position="180"/>
        <end position="278"/>
    </location>
</feature>
<protein>
    <submittedName>
        <fullName evidence="6">AraC family transcriptional regulator</fullName>
    </submittedName>
</protein>
<dbReference type="InterPro" id="IPR018060">
    <property type="entry name" value="HTH_AraC"/>
</dbReference>
<dbReference type="OrthoDB" id="7027806at2"/>
<evidence type="ECO:0000256" key="1">
    <source>
        <dbReference type="ARBA" id="ARBA00023015"/>
    </source>
</evidence>
<gene>
    <name evidence="6" type="ORF">B0D71_11630</name>
</gene>
<dbReference type="PANTHER" id="PTHR46796:SF2">
    <property type="entry name" value="TRANSCRIPTIONAL REGULATORY PROTEIN"/>
    <property type="match status" value="1"/>
</dbReference>
<dbReference type="SUPFAM" id="SSF46689">
    <property type="entry name" value="Homeodomain-like"/>
    <property type="match status" value="1"/>
</dbReference>
<dbReference type="PANTHER" id="PTHR46796">
    <property type="entry name" value="HTH-TYPE TRANSCRIPTIONAL ACTIVATOR RHAS-RELATED"/>
    <property type="match status" value="1"/>
</dbReference>
<dbReference type="SMART" id="SM00342">
    <property type="entry name" value="HTH_ARAC"/>
    <property type="match status" value="1"/>
</dbReference>
<comment type="caution">
    <text evidence="6">The sequence shown here is derived from an EMBL/GenBank/DDBJ whole genome shotgun (WGS) entry which is preliminary data.</text>
</comment>
<dbReference type="Gene3D" id="1.10.10.60">
    <property type="entry name" value="Homeodomain-like"/>
    <property type="match status" value="1"/>
</dbReference>
<evidence type="ECO:0000259" key="5">
    <source>
        <dbReference type="PROSITE" id="PS01124"/>
    </source>
</evidence>
<evidence type="ECO:0000256" key="4">
    <source>
        <dbReference type="ARBA" id="ARBA00037345"/>
    </source>
</evidence>
<dbReference type="InterPro" id="IPR009057">
    <property type="entry name" value="Homeodomain-like_sf"/>
</dbReference>
<reference evidence="7" key="1">
    <citation type="submission" date="2017-02" db="EMBL/GenBank/DDBJ databases">
        <authorList>
            <person name="Furmanczyk E.M."/>
        </authorList>
    </citation>
    <scope>NUCLEOTIDE SEQUENCE [LARGE SCALE GENOMIC DNA]</scope>
    <source>
        <strain evidence="7">AP3_22</strain>
    </source>
</reference>
<dbReference type="Proteomes" id="UP000237440">
    <property type="component" value="Unassembled WGS sequence"/>
</dbReference>
<dbReference type="EMBL" id="MUJK01000003">
    <property type="protein sequence ID" value="POF42092.1"/>
    <property type="molecule type" value="Genomic_DNA"/>
</dbReference>
<keyword evidence="7" id="KW-1185">Reference proteome</keyword>
<name>A0A2S3VQA0_9PSED</name>
<dbReference type="GO" id="GO:0003700">
    <property type="term" value="F:DNA-binding transcription factor activity"/>
    <property type="evidence" value="ECO:0007669"/>
    <property type="project" value="InterPro"/>
</dbReference>
<sequence>MRERVQGICQPGFHHVCIRIRHAPSYILPAYIVRPRKEVGVPIQSLHATRATHTRSCERLLHLHVDQSAVCLAPAQCVPACCLPMGWEGLIAVTSGFEVNGSMPTLPIAQAPLVKLQVFIDLGHGPITQRDRQAPWAALPVPFSQVQSEQALERWYLEQAMAGSAAYQAFASVLRRTERYGLVRFLLDQGTHSEKLTNLAPRYGVSVSHFRRLCRQALGTAPKPALRGWRTAQALLNMSLQNSSLTDLALEFGFASSSHFSKEVRELVGFTPSSLADITYLPGK</sequence>
<keyword evidence="2" id="KW-0238">DNA-binding</keyword>
<evidence type="ECO:0000313" key="6">
    <source>
        <dbReference type="EMBL" id="POF42092.1"/>
    </source>
</evidence>
<evidence type="ECO:0000256" key="2">
    <source>
        <dbReference type="ARBA" id="ARBA00023125"/>
    </source>
</evidence>
<keyword evidence="1" id="KW-0805">Transcription regulation</keyword>
<dbReference type="Pfam" id="PF12833">
    <property type="entry name" value="HTH_18"/>
    <property type="match status" value="1"/>
</dbReference>